<reference evidence="2 3" key="2">
    <citation type="submission" date="2013-09" db="EMBL/GenBank/DDBJ databases">
        <title>Whole genome comparison of six Crocosphaera watsonii strains with differing phenotypes.</title>
        <authorList>
            <person name="Bench S.R."/>
            <person name="Heller P."/>
            <person name="Frank I."/>
            <person name="Arciniega M."/>
            <person name="Shilova I.N."/>
            <person name="Zehr J.P."/>
        </authorList>
    </citation>
    <scope>NUCLEOTIDE SEQUENCE [LARGE SCALE GENOMIC DNA]</scope>
    <source>
        <strain evidence="2 3">WH 0401</strain>
    </source>
</reference>
<organism evidence="2 3">
    <name type="scientific">Crocosphaera watsonii WH 0401</name>
    <dbReference type="NCBI Taxonomy" id="555881"/>
    <lineage>
        <taxon>Bacteria</taxon>
        <taxon>Bacillati</taxon>
        <taxon>Cyanobacteriota</taxon>
        <taxon>Cyanophyceae</taxon>
        <taxon>Oscillatoriophycideae</taxon>
        <taxon>Chroococcales</taxon>
        <taxon>Aphanothecaceae</taxon>
        <taxon>Crocosphaera</taxon>
    </lineage>
</organism>
<dbReference type="EMBL" id="CAQM01000432">
    <property type="protein sequence ID" value="CCQ61973.1"/>
    <property type="molecule type" value="Genomic_DNA"/>
</dbReference>
<sequence>MMINCETTTLLDDLQKVSDVRSQIANYLDEMIKTLEKGESMGENLSGKLELSQYIDDLEKIGSNLKNGIFLLLVLGDMKRGKSTFLNALLG</sequence>
<gene>
    <name evidence="2" type="ORF">CWATWH0401_1491</name>
</gene>
<dbReference type="InterPro" id="IPR027417">
    <property type="entry name" value="P-loop_NTPase"/>
</dbReference>
<name>T2J7X5_CROWT</name>
<evidence type="ECO:0000313" key="2">
    <source>
        <dbReference type="EMBL" id="CCQ61973.1"/>
    </source>
</evidence>
<dbReference type="PROSITE" id="PS51717">
    <property type="entry name" value="G_VLIG"/>
    <property type="match status" value="1"/>
</dbReference>
<proteinExistence type="predicted"/>
<comment type="caution">
    <text evidence="2">The sequence shown here is derived from an EMBL/GenBank/DDBJ whole genome shotgun (WGS) entry which is preliminary data.</text>
</comment>
<evidence type="ECO:0000259" key="1">
    <source>
        <dbReference type="PROSITE" id="PS51717"/>
    </source>
</evidence>
<dbReference type="SUPFAM" id="SSF52540">
    <property type="entry name" value="P-loop containing nucleoside triphosphate hydrolases"/>
    <property type="match status" value="1"/>
</dbReference>
<dbReference type="AlphaFoldDB" id="T2J7X5"/>
<feature type="domain" description="VLIG-type G" evidence="1">
    <location>
        <begin position="66"/>
        <end position="91"/>
    </location>
</feature>
<dbReference type="Proteomes" id="UP000018198">
    <property type="component" value="Unassembled WGS sequence"/>
</dbReference>
<dbReference type="Gene3D" id="3.40.50.300">
    <property type="entry name" value="P-loop containing nucleotide triphosphate hydrolases"/>
    <property type="match status" value="1"/>
</dbReference>
<dbReference type="GO" id="GO:0005525">
    <property type="term" value="F:GTP binding"/>
    <property type="evidence" value="ECO:0007669"/>
    <property type="project" value="InterPro"/>
</dbReference>
<evidence type="ECO:0000313" key="3">
    <source>
        <dbReference type="Proteomes" id="UP000018198"/>
    </source>
</evidence>
<accession>T2J7X5</accession>
<dbReference type="InterPro" id="IPR030383">
    <property type="entry name" value="G_VLIG_dom"/>
</dbReference>
<protein>
    <recommendedName>
        <fullName evidence="1">VLIG-type G domain-containing protein</fullName>
    </recommendedName>
</protein>
<dbReference type="RefSeq" id="WP_021835638.1">
    <property type="nucleotide sequence ID" value="NZ_CAQM01000432.1"/>
</dbReference>
<reference evidence="2 3" key="1">
    <citation type="submission" date="2013-01" db="EMBL/GenBank/DDBJ databases">
        <authorList>
            <person name="Bench S."/>
        </authorList>
    </citation>
    <scope>NUCLEOTIDE SEQUENCE [LARGE SCALE GENOMIC DNA]</scope>
    <source>
        <strain evidence="2 3">WH 0401</strain>
    </source>
</reference>